<evidence type="ECO:0000313" key="1">
    <source>
        <dbReference type="EMBL" id="SEM34819.1"/>
    </source>
</evidence>
<reference evidence="2" key="1">
    <citation type="submission" date="2016-10" db="EMBL/GenBank/DDBJ databases">
        <authorList>
            <person name="Varghese N."/>
            <person name="Submissions S."/>
        </authorList>
    </citation>
    <scope>NUCLEOTIDE SEQUENCE [LARGE SCALE GENOMIC DNA]</scope>
    <source>
        <strain evidence="2">B48,IBRC-M 10115,DSM 25386,CECT 8001</strain>
    </source>
</reference>
<dbReference type="RefSeq" id="WP_090741378.1">
    <property type="nucleotide sequence ID" value="NZ_FOBW01000002.1"/>
</dbReference>
<accession>A0A1H7XPA6</accession>
<dbReference type="AlphaFoldDB" id="A0A1H7XPA6"/>
<dbReference type="EMBL" id="FOBW01000002">
    <property type="protein sequence ID" value="SEM34819.1"/>
    <property type="molecule type" value="Genomic_DNA"/>
</dbReference>
<organism evidence="1 2">
    <name type="scientific">Mesobacillus persicus</name>
    <dbReference type="NCBI Taxonomy" id="930146"/>
    <lineage>
        <taxon>Bacteria</taxon>
        <taxon>Bacillati</taxon>
        <taxon>Bacillota</taxon>
        <taxon>Bacilli</taxon>
        <taxon>Bacillales</taxon>
        <taxon>Bacillaceae</taxon>
        <taxon>Mesobacillus</taxon>
    </lineage>
</organism>
<evidence type="ECO:0000313" key="2">
    <source>
        <dbReference type="Proteomes" id="UP000198553"/>
    </source>
</evidence>
<dbReference type="Proteomes" id="UP000198553">
    <property type="component" value="Unassembled WGS sequence"/>
</dbReference>
<keyword evidence="2" id="KW-1185">Reference proteome</keyword>
<name>A0A1H7XPA6_9BACI</name>
<protein>
    <submittedName>
        <fullName evidence="1">Uncharacterized protein</fullName>
    </submittedName>
</protein>
<dbReference type="OrthoDB" id="2454603at2"/>
<gene>
    <name evidence="1" type="ORF">SAMN05192533_102271</name>
</gene>
<proteinExistence type="predicted"/>
<dbReference type="STRING" id="930146.SAMN05192533_102271"/>
<sequence length="108" mass="12711">MNHPLIKTSLESLQVPVEFITYDGEETTYITYSQYDAREALASDDEEQATNLFFQVNVFSKGDYIPLVEQIKQKMREIGGIRVNESPDMYVDEYYQKSIRFKFTKFND</sequence>